<evidence type="ECO:0000313" key="1">
    <source>
        <dbReference type="EMBL" id="BBO92467.1"/>
    </source>
</evidence>
<evidence type="ECO:0000313" key="2">
    <source>
        <dbReference type="Proteomes" id="UP000422108"/>
    </source>
</evidence>
<dbReference type="EMBL" id="AP021879">
    <property type="protein sequence ID" value="BBO92467.1"/>
    <property type="molecule type" value="Genomic_DNA"/>
</dbReference>
<protein>
    <submittedName>
        <fullName evidence="1">Uncharacterized protein</fullName>
    </submittedName>
</protein>
<accession>A0A5K8AIH5</accession>
<reference evidence="1 2" key="1">
    <citation type="submission" date="2019-11" db="EMBL/GenBank/DDBJ databases">
        <title>Comparative genomics of hydrocarbon-degrading Desulfosarcina strains.</title>
        <authorList>
            <person name="Watanabe M."/>
            <person name="Kojima H."/>
            <person name="Fukui M."/>
        </authorList>
    </citation>
    <scope>NUCLEOTIDE SEQUENCE [LARGE SCALE GENOMIC DNA]</scope>
    <source>
        <strain evidence="2">oXyS1</strain>
    </source>
</reference>
<organism evidence="1 2">
    <name type="scientific">Desulfosarcina ovata subsp. ovata</name>
    <dbReference type="NCBI Taxonomy" id="2752305"/>
    <lineage>
        <taxon>Bacteria</taxon>
        <taxon>Pseudomonadati</taxon>
        <taxon>Thermodesulfobacteriota</taxon>
        <taxon>Desulfobacteria</taxon>
        <taxon>Desulfobacterales</taxon>
        <taxon>Desulfosarcinaceae</taxon>
        <taxon>Desulfosarcina</taxon>
    </lineage>
</organism>
<dbReference type="AlphaFoldDB" id="A0A5K8AIH5"/>
<proteinExistence type="predicted"/>
<dbReference type="Proteomes" id="UP000422108">
    <property type="component" value="Chromosome"/>
</dbReference>
<gene>
    <name evidence="1" type="ORF">DSCOOX_56470</name>
</gene>
<name>A0A5K8AIH5_9BACT</name>
<sequence length="106" mass="11479">MESALAISDAYRTGLIKDLTLLDATCASVTARLSGRSDIAPMDMSAVPLPKVFKPMDGKPPVEILITFGLKFASTITDELRQGLVDLNVPVVNVIRPYLESIDAWC</sequence>
<keyword evidence="2" id="KW-1185">Reference proteome</keyword>